<evidence type="ECO:0000313" key="1">
    <source>
        <dbReference type="EMBL" id="TDM16975.1"/>
    </source>
</evidence>
<dbReference type="AlphaFoldDB" id="A0A4R6C5T0"/>
<gene>
    <name evidence="1" type="ORF">ETI04_07175</name>
</gene>
<proteinExistence type="predicted"/>
<dbReference type="Proteomes" id="UP000294865">
    <property type="component" value="Unassembled WGS sequence"/>
</dbReference>
<comment type="caution">
    <text evidence="1">The sequence shown here is derived from an EMBL/GenBank/DDBJ whole genome shotgun (WGS) entry which is preliminary data.</text>
</comment>
<dbReference type="Pfam" id="PF13376">
    <property type="entry name" value="OmdA"/>
    <property type="match status" value="1"/>
</dbReference>
<reference evidence="1 2" key="1">
    <citation type="submission" date="2019-01" db="EMBL/GenBank/DDBJ databases">
        <title>Draft genome sequences of Macrococcus caseolyticus, Macrococcus canis, Macrococcus bohemicus and Macrococcus goetzii.</title>
        <authorList>
            <person name="Mazhar S."/>
            <person name="Altermann E."/>
            <person name="Hill C."/>
            <person name="Mcauliffe O."/>
        </authorList>
    </citation>
    <scope>NUCLEOTIDE SEQUENCE [LARGE SCALE GENOMIC DNA]</scope>
    <source>
        <strain evidence="1 2">DPC7162</strain>
    </source>
</reference>
<dbReference type="EMBL" id="SDQG01000003">
    <property type="protein sequence ID" value="TDM16975.1"/>
    <property type="molecule type" value="Genomic_DNA"/>
</dbReference>
<accession>A0A4R6C5T0</accession>
<evidence type="ECO:0000313" key="2">
    <source>
        <dbReference type="Proteomes" id="UP000294865"/>
    </source>
</evidence>
<name>A0A4R6C5T0_9STAP</name>
<organism evidence="1 2">
    <name type="scientific">Macrococcoides canis</name>
    <dbReference type="NCBI Taxonomy" id="1855823"/>
    <lineage>
        <taxon>Bacteria</taxon>
        <taxon>Bacillati</taxon>
        <taxon>Bacillota</taxon>
        <taxon>Bacilli</taxon>
        <taxon>Bacillales</taxon>
        <taxon>Staphylococcaceae</taxon>
        <taxon>Macrococcoides</taxon>
    </lineage>
</organism>
<sequence>MKKKIEKKQAEIIVPEEILSTFAEDKAYEEHFYKLTPGRQRAYIIEINKAKKVKLKSIV</sequence>
<dbReference type="RefSeq" id="WP_133419788.1">
    <property type="nucleotide sequence ID" value="NZ_JAXJTW010000038.1"/>
</dbReference>
<protein>
    <submittedName>
        <fullName evidence="1">Uncharacterized protein</fullName>
    </submittedName>
</protein>